<reference evidence="2 3" key="1">
    <citation type="journal article" date="2019" name="PLoS Biol.">
        <title>Sex chromosomes control vertical transmission of feminizing Wolbachia symbionts in an isopod.</title>
        <authorList>
            <person name="Becking T."/>
            <person name="Chebbi M.A."/>
            <person name="Giraud I."/>
            <person name="Moumen B."/>
            <person name="Laverre T."/>
            <person name="Caubet Y."/>
            <person name="Peccoud J."/>
            <person name="Gilbert C."/>
            <person name="Cordaux R."/>
        </authorList>
    </citation>
    <scope>NUCLEOTIDE SEQUENCE [LARGE SCALE GENOMIC DNA]</scope>
    <source>
        <strain evidence="2">ANa2</strain>
        <tissue evidence="2">Whole body excluding digestive tract and cuticle</tissue>
    </source>
</reference>
<feature type="region of interest" description="Disordered" evidence="1">
    <location>
        <begin position="22"/>
        <end position="41"/>
    </location>
</feature>
<comment type="caution">
    <text evidence="2">The sequence shown here is derived from an EMBL/GenBank/DDBJ whole genome shotgun (WGS) entry which is preliminary data.</text>
</comment>
<keyword evidence="3" id="KW-1185">Reference proteome</keyword>
<accession>A0A5N5SNS7</accession>
<gene>
    <name evidence="2" type="ORF">Anas_08984</name>
</gene>
<organism evidence="2 3">
    <name type="scientific">Armadillidium nasatum</name>
    <dbReference type="NCBI Taxonomy" id="96803"/>
    <lineage>
        <taxon>Eukaryota</taxon>
        <taxon>Metazoa</taxon>
        <taxon>Ecdysozoa</taxon>
        <taxon>Arthropoda</taxon>
        <taxon>Crustacea</taxon>
        <taxon>Multicrustacea</taxon>
        <taxon>Malacostraca</taxon>
        <taxon>Eumalacostraca</taxon>
        <taxon>Peracarida</taxon>
        <taxon>Isopoda</taxon>
        <taxon>Oniscidea</taxon>
        <taxon>Crinocheta</taxon>
        <taxon>Armadillidiidae</taxon>
        <taxon>Armadillidium</taxon>
    </lineage>
</organism>
<dbReference type="Proteomes" id="UP000326759">
    <property type="component" value="Unassembled WGS sequence"/>
</dbReference>
<proteinExistence type="predicted"/>
<sequence>MLGNYYSWLAVGFNGGNRSFTIPKKLKRKPGRPPDSSYNSNCHPLSLDTELGYSEKQQLRPWSSFATFEGY</sequence>
<dbReference type="EMBL" id="SEYY01022284">
    <property type="protein sequence ID" value="KAB7495666.1"/>
    <property type="molecule type" value="Genomic_DNA"/>
</dbReference>
<protein>
    <submittedName>
        <fullName evidence="2">Uncharacterized protein</fullName>
    </submittedName>
</protein>
<evidence type="ECO:0000313" key="2">
    <source>
        <dbReference type="EMBL" id="KAB7495666.1"/>
    </source>
</evidence>
<evidence type="ECO:0000313" key="3">
    <source>
        <dbReference type="Proteomes" id="UP000326759"/>
    </source>
</evidence>
<name>A0A5N5SNS7_9CRUS</name>
<evidence type="ECO:0000256" key="1">
    <source>
        <dbReference type="SAM" id="MobiDB-lite"/>
    </source>
</evidence>
<dbReference type="AlphaFoldDB" id="A0A5N5SNS7"/>